<organism evidence="1 2">
    <name type="scientific">Paraburkholderia rhizosphaerae</name>
    <dbReference type="NCBI Taxonomy" id="480658"/>
    <lineage>
        <taxon>Bacteria</taxon>
        <taxon>Pseudomonadati</taxon>
        <taxon>Pseudomonadota</taxon>
        <taxon>Betaproteobacteria</taxon>
        <taxon>Burkholderiales</taxon>
        <taxon>Burkholderiaceae</taxon>
        <taxon>Paraburkholderia</taxon>
    </lineage>
</organism>
<dbReference type="RefSeq" id="WP_134192785.1">
    <property type="nucleotide sequence ID" value="NZ_JBHLUW010000061.1"/>
</dbReference>
<protein>
    <submittedName>
        <fullName evidence="1">Uncharacterized protein</fullName>
    </submittedName>
</protein>
<gene>
    <name evidence="1" type="ORF">BX592_11165</name>
</gene>
<evidence type="ECO:0000313" key="1">
    <source>
        <dbReference type="EMBL" id="TDY48131.1"/>
    </source>
</evidence>
<name>A0A4R8LPA5_9BURK</name>
<accession>A0A4R8LPA5</accession>
<dbReference type="Proteomes" id="UP000295509">
    <property type="component" value="Unassembled WGS sequence"/>
</dbReference>
<dbReference type="EMBL" id="SORE01000011">
    <property type="protein sequence ID" value="TDY48131.1"/>
    <property type="molecule type" value="Genomic_DNA"/>
</dbReference>
<keyword evidence="2" id="KW-1185">Reference proteome</keyword>
<comment type="caution">
    <text evidence="1">The sequence shown here is derived from an EMBL/GenBank/DDBJ whole genome shotgun (WGS) entry which is preliminary data.</text>
</comment>
<proteinExistence type="predicted"/>
<reference evidence="1 2" key="1">
    <citation type="submission" date="2019-03" db="EMBL/GenBank/DDBJ databases">
        <title>Genomic Encyclopedia of Type Strains, Phase III (KMG-III): the genomes of soil and plant-associated and newly described type strains.</title>
        <authorList>
            <person name="Whitman W."/>
        </authorList>
    </citation>
    <scope>NUCLEOTIDE SEQUENCE [LARGE SCALE GENOMIC DNA]</scope>
    <source>
        <strain evidence="1 2">LMG 29544</strain>
    </source>
</reference>
<evidence type="ECO:0000313" key="2">
    <source>
        <dbReference type="Proteomes" id="UP000295509"/>
    </source>
</evidence>
<dbReference type="AlphaFoldDB" id="A0A4R8LPA5"/>
<sequence length="60" mass="6962">MSNLHLRSASTAMFERLHRKISVLSGAFTPIAQRACRTLSDRVVAMRQTFRQHASHIRRR</sequence>